<keyword evidence="4 7" id="KW-0812">Transmembrane</keyword>
<evidence type="ECO:0000256" key="1">
    <source>
        <dbReference type="ARBA" id="ARBA00004651"/>
    </source>
</evidence>
<reference evidence="9 10" key="1">
    <citation type="submission" date="2020-08" db="EMBL/GenBank/DDBJ databases">
        <title>Genome public.</title>
        <authorList>
            <person name="Liu C."/>
            <person name="Sun Q."/>
        </authorList>
    </citation>
    <scope>NUCLEOTIDE SEQUENCE [LARGE SCALE GENOMIC DNA]</scope>
    <source>
        <strain evidence="9 10">BX4</strain>
    </source>
</reference>
<accession>A0ABR7F4Z4</accession>
<feature type="transmembrane region" description="Helical" evidence="7">
    <location>
        <begin position="199"/>
        <end position="224"/>
    </location>
</feature>
<evidence type="ECO:0000256" key="4">
    <source>
        <dbReference type="ARBA" id="ARBA00022692"/>
    </source>
</evidence>
<name>A0ABR7F4Z4_9FIRM</name>
<keyword evidence="5 7" id="KW-1133">Transmembrane helix</keyword>
<evidence type="ECO:0000313" key="10">
    <source>
        <dbReference type="Proteomes" id="UP000597877"/>
    </source>
</evidence>
<dbReference type="EMBL" id="JACOOZ010000009">
    <property type="protein sequence ID" value="MBC5668686.1"/>
    <property type="molecule type" value="Genomic_DNA"/>
</dbReference>
<keyword evidence="2 7" id="KW-0813">Transport</keyword>
<comment type="subcellular location">
    <subcellularLocation>
        <location evidence="1 7">Cell membrane</location>
        <topology evidence="1 7">Multi-pass membrane protein</topology>
    </subcellularLocation>
</comment>
<dbReference type="Gene3D" id="1.10.3720.10">
    <property type="entry name" value="MetI-like"/>
    <property type="match status" value="1"/>
</dbReference>
<feature type="transmembrane region" description="Helical" evidence="7">
    <location>
        <begin position="124"/>
        <end position="146"/>
    </location>
</feature>
<dbReference type="Pfam" id="PF00528">
    <property type="entry name" value="BPD_transp_1"/>
    <property type="match status" value="1"/>
</dbReference>
<evidence type="ECO:0000256" key="6">
    <source>
        <dbReference type="ARBA" id="ARBA00023136"/>
    </source>
</evidence>
<dbReference type="CDD" id="cd06261">
    <property type="entry name" value="TM_PBP2"/>
    <property type="match status" value="1"/>
</dbReference>
<organism evidence="9 10">
    <name type="scientific">Eubacterium segne</name>
    <dbReference type="NCBI Taxonomy" id="2763045"/>
    <lineage>
        <taxon>Bacteria</taxon>
        <taxon>Bacillati</taxon>
        <taxon>Bacillota</taxon>
        <taxon>Clostridia</taxon>
        <taxon>Eubacteriales</taxon>
        <taxon>Eubacteriaceae</taxon>
        <taxon>Eubacterium</taxon>
    </lineage>
</organism>
<evidence type="ECO:0000313" key="9">
    <source>
        <dbReference type="EMBL" id="MBC5668686.1"/>
    </source>
</evidence>
<evidence type="ECO:0000256" key="3">
    <source>
        <dbReference type="ARBA" id="ARBA00022475"/>
    </source>
</evidence>
<evidence type="ECO:0000256" key="7">
    <source>
        <dbReference type="RuleBase" id="RU363032"/>
    </source>
</evidence>
<dbReference type="RefSeq" id="WP_021952813.1">
    <property type="nucleotide sequence ID" value="NZ_JACOOZ010000009.1"/>
</dbReference>
<dbReference type="PANTHER" id="PTHR43744:SF6">
    <property type="entry name" value="ABC TRANSPORTER PERMEASE PROTEIN YESQ-RELATED"/>
    <property type="match status" value="1"/>
</dbReference>
<dbReference type="Proteomes" id="UP000597877">
    <property type="component" value="Unassembled WGS sequence"/>
</dbReference>
<feature type="domain" description="ABC transmembrane type-1" evidence="8">
    <location>
        <begin position="89"/>
        <end position="278"/>
    </location>
</feature>
<protein>
    <submittedName>
        <fullName evidence="9">Carbohydrate ABC transporter permease</fullName>
    </submittedName>
</protein>
<evidence type="ECO:0000256" key="2">
    <source>
        <dbReference type="ARBA" id="ARBA00022448"/>
    </source>
</evidence>
<dbReference type="PROSITE" id="PS50928">
    <property type="entry name" value="ABC_TM1"/>
    <property type="match status" value="1"/>
</dbReference>
<evidence type="ECO:0000259" key="8">
    <source>
        <dbReference type="PROSITE" id="PS50928"/>
    </source>
</evidence>
<comment type="similarity">
    <text evidence="7">Belongs to the binding-protein-dependent transport system permease family.</text>
</comment>
<keyword evidence="10" id="KW-1185">Reference proteome</keyword>
<proteinExistence type="inferred from homology"/>
<feature type="transmembrane region" description="Helical" evidence="7">
    <location>
        <begin position="259"/>
        <end position="277"/>
    </location>
</feature>
<feature type="transmembrane region" description="Helical" evidence="7">
    <location>
        <begin position="26"/>
        <end position="47"/>
    </location>
</feature>
<keyword evidence="6 7" id="KW-0472">Membrane</keyword>
<feature type="transmembrane region" description="Helical" evidence="7">
    <location>
        <begin position="158"/>
        <end position="178"/>
    </location>
</feature>
<feature type="transmembrane region" description="Helical" evidence="7">
    <location>
        <begin position="93"/>
        <end position="117"/>
    </location>
</feature>
<evidence type="ECO:0000256" key="5">
    <source>
        <dbReference type="ARBA" id="ARBA00022989"/>
    </source>
</evidence>
<dbReference type="PANTHER" id="PTHR43744">
    <property type="entry name" value="ABC TRANSPORTER PERMEASE PROTEIN MG189-RELATED-RELATED"/>
    <property type="match status" value="1"/>
</dbReference>
<dbReference type="InterPro" id="IPR000515">
    <property type="entry name" value="MetI-like"/>
</dbReference>
<gene>
    <name evidence="9" type="ORF">H8S00_11965</name>
</gene>
<keyword evidence="3" id="KW-1003">Cell membrane</keyword>
<dbReference type="InterPro" id="IPR035906">
    <property type="entry name" value="MetI-like_sf"/>
</dbReference>
<comment type="caution">
    <text evidence="9">The sequence shown here is derived from an EMBL/GenBank/DDBJ whole genome shotgun (WGS) entry which is preliminary data.</text>
</comment>
<sequence>MFFKKYMDKTDGAIRGFDVKSKRVKIICLLIVLVCLIFSVIAIYPAFWVMVSGFKDIKEFTTEATLFPKVFDFSGFKYTWDKLNFAVYYKNSLIMVVGCVLCAIFFNGLLAYALAILKPKGHKVINGLVMWSLLIPTTTSIVALFVNINRLGLTGTFIPLWLSYGANAFWVVLFKEFFEGLPKELIEAAKIDGCNIFQIFYKIVLPLSKPIIMVIIIFSVTAAWSDFLLPYLVLNGSGNETVMVKLYAYSAAHTTQIDMIRAIFFSIIPPTIIFLLFQKQITDGAAGGAVKG</sequence>
<dbReference type="SUPFAM" id="SSF161098">
    <property type="entry name" value="MetI-like"/>
    <property type="match status" value="1"/>
</dbReference>